<reference evidence="2" key="1">
    <citation type="submission" date="2018-11" db="EMBL/GenBank/DDBJ databases">
        <authorList>
            <consortium name="Pathogen Informatics"/>
        </authorList>
    </citation>
    <scope>NUCLEOTIDE SEQUENCE</scope>
</reference>
<comment type="caution">
    <text evidence="2">The sequence shown here is derived from an EMBL/GenBank/DDBJ whole genome shotgun (WGS) entry which is preliminary data.</text>
</comment>
<gene>
    <name evidence="2" type="ORF">PXEA_LOCUS10080</name>
</gene>
<name>A0A3S5B9A2_9PLAT</name>
<proteinExistence type="predicted"/>
<keyword evidence="1" id="KW-1133">Transmembrane helix</keyword>
<sequence length="185" mass="20861">MFCVGCIFRLTIISSNRSANRTQTALDDLARTAERLSRAELYFELCLADNQSAAPLMANSVASITATDSAAEIPVLRCEEEMTKSTHRRAVGLVRVGCRRVVVQLAKRVAETFTVLRLRLIQAVETRVDLFLQQLKLLMQVISSLFFLINSLLIVLMSERSTLRSDPNAFRPARSYSFEAYLQRI</sequence>
<evidence type="ECO:0000256" key="1">
    <source>
        <dbReference type="SAM" id="Phobius"/>
    </source>
</evidence>
<evidence type="ECO:0000313" key="3">
    <source>
        <dbReference type="Proteomes" id="UP000784294"/>
    </source>
</evidence>
<keyword evidence="1" id="KW-0812">Transmembrane</keyword>
<dbReference type="EMBL" id="CAAALY010029327">
    <property type="protein sequence ID" value="VEL16640.1"/>
    <property type="molecule type" value="Genomic_DNA"/>
</dbReference>
<keyword evidence="1" id="KW-0472">Membrane</keyword>
<organism evidence="2 3">
    <name type="scientific">Protopolystoma xenopodis</name>
    <dbReference type="NCBI Taxonomy" id="117903"/>
    <lineage>
        <taxon>Eukaryota</taxon>
        <taxon>Metazoa</taxon>
        <taxon>Spiralia</taxon>
        <taxon>Lophotrochozoa</taxon>
        <taxon>Platyhelminthes</taxon>
        <taxon>Monogenea</taxon>
        <taxon>Polyopisthocotylea</taxon>
        <taxon>Polystomatidea</taxon>
        <taxon>Polystomatidae</taxon>
        <taxon>Protopolystoma</taxon>
    </lineage>
</organism>
<dbReference type="AlphaFoldDB" id="A0A3S5B9A2"/>
<feature type="transmembrane region" description="Helical" evidence="1">
    <location>
        <begin position="137"/>
        <end position="156"/>
    </location>
</feature>
<accession>A0A3S5B9A2</accession>
<protein>
    <submittedName>
        <fullName evidence="2">Uncharacterized protein</fullName>
    </submittedName>
</protein>
<dbReference type="Proteomes" id="UP000784294">
    <property type="component" value="Unassembled WGS sequence"/>
</dbReference>
<evidence type="ECO:0000313" key="2">
    <source>
        <dbReference type="EMBL" id="VEL16640.1"/>
    </source>
</evidence>
<keyword evidence="3" id="KW-1185">Reference proteome</keyword>